<keyword evidence="2 5" id="KW-0145">Chemotaxis</keyword>
<evidence type="ECO:0000256" key="7">
    <source>
        <dbReference type="PROSITE-ProRule" id="PRU00169"/>
    </source>
</evidence>
<evidence type="ECO:0000259" key="8">
    <source>
        <dbReference type="PROSITE" id="PS50110"/>
    </source>
</evidence>
<dbReference type="InterPro" id="IPR011006">
    <property type="entry name" value="CheY-like_superfamily"/>
</dbReference>
<reference evidence="11" key="1">
    <citation type="journal article" date="2019" name="Int. J. Syst. Evol. Microbiol.">
        <title>The Global Catalogue of Microorganisms (GCM) 10K type strain sequencing project: providing services to taxonomists for standard genome sequencing and annotation.</title>
        <authorList>
            <consortium name="The Broad Institute Genomics Platform"/>
            <consortium name="The Broad Institute Genome Sequencing Center for Infectious Disease"/>
            <person name="Wu L."/>
            <person name="Ma J."/>
        </authorList>
    </citation>
    <scope>NUCLEOTIDE SEQUENCE [LARGE SCALE GENOMIC DNA]</scope>
    <source>
        <strain evidence="11">JCM 17551</strain>
    </source>
</reference>
<comment type="subcellular location">
    <subcellularLocation>
        <location evidence="5">Cytoplasm</location>
    </subcellularLocation>
</comment>
<feature type="active site" evidence="5 6">
    <location>
        <position position="197"/>
    </location>
</feature>
<dbReference type="Gene3D" id="3.40.50.180">
    <property type="entry name" value="Methylesterase CheB, C-terminal domain"/>
    <property type="match status" value="1"/>
</dbReference>
<sequence>MQKVKVLIVDDSPSIRSVLEQVLNSDPGIEVVGTAEDPLVAREEIKRLNPDVLTLDVEMPRMDGISFLRNLMRLRPMPVVMVSTLTEQGAPITLQALELGAVDYVAKPKVAGELALSGYIDEICSKVKVAARANVRSIELEPSAQKLTALVVPEHVKSKVDHSRVIGIGASTGGTEALKEVLTRMPADCPPIIVSQHIPAGFSKSFAERVNNGSAIRVKEAEHGDRLSTGMALIAPGDRHLKVSRSGSGYYAVLDDGETVNRHKPSVEVMFDSLSLASKGHCVAVMLTGMGADGAEAMLRVKQIGGRTLAQNEATSVVWGMPGAAVKLGAVDKEVALPHMAQAILKACIK</sequence>
<dbReference type="InterPro" id="IPR001789">
    <property type="entry name" value="Sig_transdc_resp-reg_receiver"/>
</dbReference>
<dbReference type="SUPFAM" id="SSF52172">
    <property type="entry name" value="CheY-like"/>
    <property type="match status" value="1"/>
</dbReference>
<evidence type="ECO:0000256" key="4">
    <source>
        <dbReference type="ARBA" id="ARBA00048267"/>
    </source>
</evidence>
<comment type="function">
    <text evidence="5">Involved in chemotaxis. Part of a chemotaxis signal transduction system that modulates chemotaxis in response to various stimuli. Catalyzes the demethylation of specific methylglutamate residues introduced into the chemoreceptors (methyl-accepting chemotaxis proteins or MCP) by CheR. Also mediates the irreversible deamidation of specific glutamine residues to glutamic acid.</text>
</comment>
<dbReference type="CDD" id="cd17541">
    <property type="entry name" value="REC_CheB-like"/>
    <property type="match status" value="1"/>
</dbReference>
<evidence type="ECO:0000256" key="3">
    <source>
        <dbReference type="ARBA" id="ARBA00022801"/>
    </source>
</evidence>
<feature type="domain" description="Response regulatory" evidence="8">
    <location>
        <begin position="5"/>
        <end position="122"/>
    </location>
</feature>
<evidence type="ECO:0000256" key="5">
    <source>
        <dbReference type="HAMAP-Rule" id="MF_00099"/>
    </source>
</evidence>
<dbReference type="EC" id="3.5.1.44" evidence="5"/>
<evidence type="ECO:0000256" key="6">
    <source>
        <dbReference type="PROSITE-ProRule" id="PRU00050"/>
    </source>
</evidence>
<gene>
    <name evidence="5" type="primary">cheB</name>
    <name evidence="10" type="ORF">GCM10022277_06160</name>
</gene>
<dbReference type="InterPro" id="IPR008248">
    <property type="entry name" value="CheB-like"/>
</dbReference>
<dbReference type="Gene3D" id="3.40.50.2300">
    <property type="match status" value="1"/>
</dbReference>
<feature type="active site" evidence="5 6">
    <location>
        <position position="293"/>
    </location>
</feature>
<dbReference type="PIRSF" id="PIRSF000876">
    <property type="entry name" value="RR_chemtxs_CheB"/>
    <property type="match status" value="1"/>
</dbReference>
<keyword evidence="5 7" id="KW-0597">Phosphoprotein</keyword>
<dbReference type="PROSITE" id="PS50122">
    <property type="entry name" value="CHEB"/>
    <property type="match status" value="1"/>
</dbReference>
<feature type="modified residue" description="4-aspartylphosphate" evidence="5 7">
    <location>
        <position position="56"/>
    </location>
</feature>
<evidence type="ECO:0000256" key="2">
    <source>
        <dbReference type="ARBA" id="ARBA00022500"/>
    </source>
</evidence>
<comment type="catalytic activity">
    <reaction evidence="5">
        <text>L-glutaminyl-[protein] + H2O = L-glutamyl-[protein] + NH4(+)</text>
        <dbReference type="Rhea" id="RHEA:16441"/>
        <dbReference type="Rhea" id="RHEA-COMP:10207"/>
        <dbReference type="Rhea" id="RHEA-COMP:10208"/>
        <dbReference type="ChEBI" id="CHEBI:15377"/>
        <dbReference type="ChEBI" id="CHEBI:28938"/>
        <dbReference type="ChEBI" id="CHEBI:29973"/>
        <dbReference type="ChEBI" id="CHEBI:30011"/>
        <dbReference type="EC" id="3.5.1.44"/>
    </reaction>
</comment>
<keyword evidence="1 5" id="KW-0963">Cytoplasm</keyword>
<dbReference type="PANTHER" id="PTHR42872:SF6">
    <property type="entry name" value="PROTEIN-GLUTAMATE METHYLESTERASE_PROTEIN-GLUTAMINE GLUTAMINASE"/>
    <property type="match status" value="1"/>
</dbReference>
<feature type="domain" description="CheB-type methylesterase" evidence="9">
    <location>
        <begin position="159"/>
        <end position="350"/>
    </location>
</feature>
<evidence type="ECO:0000313" key="10">
    <source>
        <dbReference type="EMBL" id="GAA3914409.1"/>
    </source>
</evidence>
<dbReference type="InterPro" id="IPR000673">
    <property type="entry name" value="Sig_transdc_resp-reg_Me-estase"/>
</dbReference>
<evidence type="ECO:0000259" key="9">
    <source>
        <dbReference type="PROSITE" id="PS50122"/>
    </source>
</evidence>
<dbReference type="SMART" id="SM00448">
    <property type="entry name" value="REC"/>
    <property type="match status" value="1"/>
</dbReference>
<dbReference type="Pfam" id="PF00072">
    <property type="entry name" value="Response_reg"/>
    <property type="match status" value="1"/>
</dbReference>
<keyword evidence="3 5" id="KW-0378">Hydrolase</keyword>
<evidence type="ECO:0000313" key="11">
    <source>
        <dbReference type="Proteomes" id="UP001501565"/>
    </source>
</evidence>
<keyword evidence="11" id="KW-1185">Reference proteome</keyword>
<dbReference type="SUPFAM" id="SSF52738">
    <property type="entry name" value="Methylesterase CheB, C-terminal domain"/>
    <property type="match status" value="1"/>
</dbReference>
<dbReference type="Proteomes" id="UP001501565">
    <property type="component" value="Unassembled WGS sequence"/>
</dbReference>
<comment type="caution">
    <text evidence="10">The sequence shown here is derived from an EMBL/GenBank/DDBJ whole genome shotgun (WGS) entry which is preliminary data.</text>
</comment>
<dbReference type="Pfam" id="PF01339">
    <property type="entry name" value="CheB_methylest"/>
    <property type="match status" value="1"/>
</dbReference>
<dbReference type="EC" id="3.1.1.61" evidence="5"/>
<dbReference type="CDD" id="cd16432">
    <property type="entry name" value="CheB_Rec"/>
    <property type="match status" value="1"/>
</dbReference>
<comment type="PTM">
    <text evidence="5">Phosphorylated by CheA. Phosphorylation of the N-terminal regulatory domain activates the methylesterase activity.</text>
</comment>
<feature type="active site" evidence="5 6">
    <location>
        <position position="171"/>
    </location>
</feature>
<dbReference type="NCBIfam" id="NF001965">
    <property type="entry name" value="PRK00742.1"/>
    <property type="match status" value="1"/>
</dbReference>
<dbReference type="PANTHER" id="PTHR42872">
    <property type="entry name" value="PROTEIN-GLUTAMATE METHYLESTERASE/PROTEIN-GLUTAMINE GLUTAMINASE"/>
    <property type="match status" value="1"/>
</dbReference>
<evidence type="ECO:0000256" key="1">
    <source>
        <dbReference type="ARBA" id="ARBA00022490"/>
    </source>
</evidence>
<accession>A0ABP7M4Z8</accession>
<comment type="domain">
    <text evidence="5">Contains a C-terminal catalytic domain, and an N-terminal region which modulates catalytic activity.</text>
</comment>
<proteinExistence type="inferred from homology"/>
<comment type="similarity">
    <text evidence="5">Belongs to the CheB family.</text>
</comment>
<dbReference type="EMBL" id="BAABBN010000004">
    <property type="protein sequence ID" value="GAA3914409.1"/>
    <property type="molecule type" value="Genomic_DNA"/>
</dbReference>
<dbReference type="InterPro" id="IPR035909">
    <property type="entry name" value="CheB_C"/>
</dbReference>
<dbReference type="RefSeq" id="WP_344795378.1">
    <property type="nucleotide sequence ID" value="NZ_BAABBN010000004.1"/>
</dbReference>
<dbReference type="HAMAP" id="MF_00099">
    <property type="entry name" value="CheB_chemtxs"/>
    <property type="match status" value="1"/>
</dbReference>
<comment type="catalytic activity">
    <reaction evidence="4 5">
        <text>[protein]-L-glutamate 5-O-methyl ester + H2O = L-glutamyl-[protein] + methanol + H(+)</text>
        <dbReference type="Rhea" id="RHEA:23236"/>
        <dbReference type="Rhea" id="RHEA-COMP:10208"/>
        <dbReference type="Rhea" id="RHEA-COMP:10311"/>
        <dbReference type="ChEBI" id="CHEBI:15377"/>
        <dbReference type="ChEBI" id="CHEBI:15378"/>
        <dbReference type="ChEBI" id="CHEBI:17790"/>
        <dbReference type="ChEBI" id="CHEBI:29973"/>
        <dbReference type="ChEBI" id="CHEBI:82795"/>
        <dbReference type="EC" id="3.1.1.61"/>
    </reaction>
</comment>
<dbReference type="PROSITE" id="PS50110">
    <property type="entry name" value="RESPONSE_REGULATORY"/>
    <property type="match status" value="1"/>
</dbReference>
<name>A0ABP7M4Z8_9GAMM</name>
<organism evidence="10 11">
    <name type="scientific">Litoribacillus peritrichatus</name>
    <dbReference type="NCBI Taxonomy" id="718191"/>
    <lineage>
        <taxon>Bacteria</taxon>
        <taxon>Pseudomonadati</taxon>
        <taxon>Pseudomonadota</taxon>
        <taxon>Gammaproteobacteria</taxon>
        <taxon>Oceanospirillales</taxon>
        <taxon>Oceanospirillaceae</taxon>
        <taxon>Litoribacillus</taxon>
    </lineage>
</organism>
<protein>
    <recommendedName>
        <fullName evidence="5">Protein-glutamate methylesterase/protein-glutamine glutaminase</fullName>
        <ecNumber evidence="5">3.1.1.61</ecNumber>
        <ecNumber evidence="5">3.5.1.44</ecNumber>
    </recommendedName>
</protein>
<dbReference type="NCBIfam" id="NF009206">
    <property type="entry name" value="PRK12555.1"/>
    <property type="match status" value="1"/>
</dbReference>